<evidence type="ECO:0000313" key="2">
    <source>
        <dbReference type="EMBL" id="QAZ68027.1"/>
    </source>
</evidence>
<proteinExistence type="inferred from homology"/>
<organism evidence="2 3">
    <name type="scientific">Solidesulfovibrio carbinolicus</name>
    <dbReference type="NCBI Taxonomy" id="296842"/>
    <lineage>
        <taxon>Bacteria</taxon>
        <taxon>Pseudomonadati</taxon>
        <taxon>Thermodesulfobacteriota</taxon>
        <taxon>Desulfovibrionia</taxon>
        <taxon>Desulfovibrionales</taxon>
        <taxon>Desulfovibrionaceae</taxon>
        <taxon>Solidesulfovibrio</taxon>
    </lineage>
</organism>
<dbReference type="PANTHER" id="PTHR35024">
    <property type="entry name" value="HYPOTHETICAL CYTOSOLIC PROTEIN"/>
    <property type="match status" value="1"/>
</dbReference>
<reference evidence="2 3" key="1">
    <citation type="submission" date="2018-02" db="EMBL/GenBank/DDBJ databases">
        <title>Genome sequence of Desulfovibrio carbinolicus DSM 3852.</title>
        <authorList>
            <person name="Wilbanks E."/>
            <person name="Skennerton C.T."/>
            <person name="Orphan V.J."/>
        </authorList>
    </citation>
    <scope>NUCLEOTIDE SEQUENCE [LARGE SCALE GENOMIC DNA]</scope>
    <source>
        <strain evidence="2 3">DSM 3852</strain>
    </source>
</reference>
<accession>A0A4P6HLG3</accession>
<dbReference type="OrthoDB" id="9789407at2"/>
<dbReference type="KEGG" id="dcb:C3Y92_12640"/>
<evidence type="ECO:0000256" key="1">
    <source>
        <dbReference type="ARBA" id="ARBA00044755"/>
    </source>
</evidence>
<comment type="similarity">
    <text evidence="1">Belongs to the bactofilin family.</text>
</comment>
<dbReference type="RefSeq" id="WP_129353135.1">
    <property type="nucleotide sequence ID" value="NZ_CP026538.1"/>
</dbReference>
<dbReference type="Proteomes" id="UP000293296">
    <property type="component" value="Chromosome"/>
</dbReference>
<dbReference type="AlphaFoldDB" id="A0A4P6HLG3"/>
<keyword evidence="3" id="KW-1185">Reference proteome</keyword>
<dbReference type="EMBL" id="CP026538">
    <property type="protein sequence ID" value="QAZ68027.1"/>
    <property type="molecule type" value="Genomic_DNA"/>
</dbReference>
<sequence>MFGFSSKKKPRLDAITAFLGAGTQYHGQFNFQGVVRIDGGVIGDIISDGVLVLGEEGQVEGSISVGELIASGSVRGDVTASRRVILNKTAKLTGNIQTPSVVIEDGAMLNGQLRMTEAEAVVLSEGLAPCALPGQPADDVTETTS</sequence>
<dbReference type="PANTHER" id="PTHR35024:SF4">
    <property type="entry name" value="POLYMER-FORMING CYTOSKELETAL PROTEIN"/>
    <property type="match status" value="1"/>
</dbReference>
<name>A0A4P6HLG3_9BACT</name>
<protein>
    <submittedName>
        <fullName evidence="2">Cell shape determination protein CcmA</fullName>
    </submittedName>
</protein>
<dbReference type="Pfam" id="PF04519">
    <property type="entry name" value="Bactofilin"/>
    <property type="match status" value="1"/>
</dbReference>
<evidence type="ECO:0000313" key="3">
    <source>
        <dbReference type="Proteomes" id="UP000293296"/>
    </source>
</evidence>
<gene>
    <name evidence="2" type="ORF">C3Y92_12640</name>
</gene>
<dbReference type="InterPro" id="IPR007607">
    <property type="entry name" value="BacA/B"/>
</dbReference>